<sequence length="192" mass="21697">MLRAEVLRAMKAETSRVAEKFEHEKSSLGGVDLQPYYHRGEAHTTTEGKLAHELEITKANSQKTTSDPEKSKDDLARVQSRLEGCMVEKDDLYSRLSMAENSATTAVEDFKVSPEYLKLLKGNTATLLRGFCQTVSHDFPGISFDFKKYVTDLGEDYVVELFDDHPDDEDEDMGVEEGEDEVDEDEDDEDDD</sequence>
<keyword evidence="3" id="KW-1185">Reference proteome</keyword>
<name>A0AAV3NMS7_LITER</name>
<dbReference type="Proteomes" id="UP001454036">
    <property type="component" value="Unassembled WGS sequence"/>
</dbReference>
<protein>
    <submittedName>
        <fullName evidence="2">Uncharacterized protein</fullName>
    </submittedName>
</protein>
<accession>A0AAV3NMS7</accession>
<evidence type="ECO:0000313" key="3">
    <source>
        <dbReference type="Proteomes" id="UP001454036"/>
    </source>
</evidence>
<comment type="caution">
    <text evidence="2">The sequence shown here is derived from an EMBL/GenBank/DDBJ whole genome shotgun (WGS) entry which is preliminary data.</text>
</comment>
<organism evidence="2 3">
    <name type="scientific">Lithospermum erythrorhizon</name>
    <name type="common">Purple gromwell</name>
    <name type="synonym">Lithospermum officinale var. erythrorhizon</name>
    <dbReference type="NCBI Taxonomy" id="34254"/>
    <lineage>
        <taxon>Eukaryota</taxon>
        <taxon>Viridiplantae</taxon>
        <taxon>Streptophyta</taxon>
        <taxon>Embryophyta</taxon>
        <taxon>Tracheophyta</taxon>
        <taxon>Spermatophyta</taxon>
        <taxon>Magnoliopsida</taxon>
        <taxon>eudicotyledons</taxon>
        <taxon>Gunneridae</taxon>
        <taxon>Pentapetalae</taxon>
        <taxon>asterids</taxon>
        <taxon>lamiids</taxon>
        <taxon>Boraginales</taxon>
        <taxon>Boraginaceae</taxon>
        <taxon>Boraginoideae</taxon>
        <taxon>Lithospermeae</taxon>
        <taxon>Lithospermum</taxon>
    </lineage>
</organism>
<evidence type="ECO:0000256" key="1">
    <source>
        <dbReference type="SAM" id="MobiDB-lite"/>
    </source>
</evidence>
<dbReference type="AlphaFoldDB" id="A0AAV3NMS7"/>
<feature type="region of interest" description="Disordered" evidence="1">
    <location>
        <begin position="163"/>
        <end position="192"/>
    </location>
</feature>
<dbReference type="EMBL" id="BAABME010000199">
    <property type="protein sequence ID" value="GAA0140620.1"/>
    <property type="molecule type" value="Genomic_DNA"/>
</dbReference>
<evidence type="ECO:0000313" key="2">
    <source>
        <dbReference type="EMBL" id="GAA0140620.1"/>
    </source>
</evidence>
<proteinExistence type="predicted"/>
<gene>
    <name evidence="2" type="ORF">LIER_01930</name>
</gene>
<reference evidence="2 3" key="1">
    <citation type="submission" date="2024-01" db="EMBL/GenBank/DDBJ databases">
        <title>The complete chloroplast genome sequence of Lithospermum erythrorhizon: insights into the phylogenetic relationship among Boraginaceae species and the maternal lineages of purple gromwells.</title>
        <authorList>
            <person name="Okada T."/>
            <person name="Watanabe K."/>
        </authorList>
    </citation>
    <scope>NUCLEOTIDE SEQUENCE [LARGE SCALE GENOMIC DNA]</scope>
</reference>
<feature type="compositionally biased region" description="Acidic residues" evidence="1">
    <location>
        <begin position="165"/>
        <end position="192"/>
    </location>
</feature>